<dbReference type="Pfam" id="PF01555">
    <property type="entry name" value="N6_N4_Mtase"/>
    <property type="match status" value="1"/>
</dbReference>
<dbReference type="GO" id="GO:0008170">
    <property type="term" value="F:N-methyltransferase activity"/>
    <property type="evidence" value="ECO:0007669"/>
    <property type="project" value="InterPro"/>
</dbReference>
<organism evidence="4 5">
    <name type="scientific">Mycoplasmopsis synoviae</name>
    <name type="common">Mycoplasma synoviae</name>
    <dbReference type="NCBI Taxonomy" id="2109"/>
    <lineage>
        <taxon>Bacteria</taxon>
        <taxon>Bacillati</taxon>
        <taxon>Mycoplasmatota</taxon>
        <taxon>Mycoplasmoidales</taxon>
        <taxon>Metamycoplasmataceae</taxon>
        <taxon>Mycoplasmopsis</taxon>
    </lineage>
</organism>
<reference evidence="4" key="2">
    <citation type="submission" date="2022-11" db="EMBL/GenBank/DDBJ databases">
        <title>complete genomes of mycoplasma synoviae ZX313 strain and SD2 strain.</title>
        <authorList>
            <person name="Zhong Q."/>
        </authorList>
    </citation>
    <scope>NUCLEOTIDE SEQUENCE</scope>
    <source>
        <strain evidence="4">SD2</strain>
    </source>
</reference>
<dbReference type="InterPro" id="IPR029063">
    <property type="entry name" value="SAM-dependent_MTases_sf"/>
</dbReference>
<evidence type="ECO:0000256" key="1">
    <source>
        <dbReference type="ARBA" id="ARBA00022603"/>
    </source>
</evidence>
<feature type="domain" description="DNA methylase N-4/N-6" evidence="3">
    <location>
        <begin position="4"/>
        <end position="139"/>
    </location>
</feature>
<evidence type="ECO:0000259" key="3">
    <source>
        <dbReference type="Pfam" id="PF01555"/>
    </source>
</evidence>
<dbReference type="Proteomes" id="UP001164481">
    <property type="component" value="Chromosome"/>
</dbReference>
<dbReference type="GO" id="GO:0032259">
    <property type="term" value="P:methylation"/>
    <property type="evidence" value="ECO:0007669"/>
    <property type="project" value="UniProtKB-KW"/>
</dbReference>
<gene>
    <name evidence="4" type="ORF">OIE46_03770</name>
</gene>
<keyword evidence="2" id="KW-0808">Transferase</keyword>
<dbReference type="EMBL" id="CP107525">
    <property type="protein sequence ID" value="UZW64827.1"/>
    <property type="molecule type" value="Genomic_DNA"/>
</dbReference>
<evidence type="ECO:0000313" key="5">
    <source>
        <dbReference type="Proteomes" id="UP001164481"/>
    </source>
</evidence>
<dbReference type="SUPFAM" id="SSF53335">
    <property type="entry name" value="S-adenosyl-L-methionine-dependent methyltransferases"/>
    <property type="match status" value="1"/>
</dbReference>
<dbReference type="InterPro" id="IPR002941">
    <property type="entry name" value="DNA_methylase_N4/N6"/>
</dbReference>
<accession>A0AAX3F334</accession>
<dbReference type="RefSeq" id="WP_257791179.1">
    <property type="nucleotide sequence ID" value="NZ_CP012624.1"/>
</dbReference>
<sequence length="166" mass="20072">MFSFKNKFTRNDWLNMVNKRFNLAKDLLNEAGLFFNLIDDNQHAYLKVLMDEIFGEENFIASCPRKKLPFSRKNADKKLIELHDYVLIYIKNKNIIKLKKEKRGNPKIHKDENGKYQLTSFKNTWFNENNYPIYYDNKNKTFHSESNSNNDLKEFLGNWIWKKDKF</sequence>
<dbReference type="AlphaFoldDB" id="A0AAX3F334"/>
<protein>
    <submittedName>
        <fullName evidence="4">DNA methyltransferase</fullName>
    </submittedName>
</protein>
<keyword evidence="1 4" id="KW-0489">Methyltransferase</keyword>
<proteinExistence type="predicted"/>
<name>A0AAX3F334_MYCSY</name>
<dbReference type="Gene3D" id="3.40.50.150">
    <property type="entry name" value="Vaccinia Virus protein VP39"/>
    <property type="match status" value="1"/>
</dbReference>
<evidence type="ECO:0000313" key="4">
    <source>
        <dbReference type="EMBL" id="UZW64827.1"/>
    </source>
</evidence>
<dbReference type="GO" id="GO:0003677">
    <property type="term" value="F:DNA binding"/>
    <property type="evidence" value="ECO:0007669"/>
    <property type="project" value="InterPro"/>
</dbReference>
<evidence type="ECO:0000256" key="2">
    <source>
        <dbReference type="ARBA" id="ARBA00022679"/>
    </source>
</evidence>
<reference evidence="4" key="1">
    <citation type="submission" date="2022-10" db="EMBL/GenBank/DDBJ databases">
        <authorList>
            <person name="Wei X."/>
        </authorList>
    </citation>
    <scope>NUCLEOTIDE SEQUENCE</scope>
    <source>
        <strain evidence="4">SD2</strain>
    </source>
</reference>